<proteinExistence type="predicted"/>
<protein>
    <submittedName>
        <fullName evidence="3">Uncharacterized protein</fullName>
    </submittedName>
</protein>
<feature type="signal peptide" evidence="2">
    <location>
        <begin position="1"/>
        <end position="25"/>
    </location>
</feature>
<feature type="chain" id="PRO_5010281385" evidence="2">
    <location>
        <begin position="26"/>
        <end position="205"/>
    </location>
</feature>
<evidence type="ECO:0000256" key="1">
    <source>
        <dbReference type="SAM" id="Phobius"/>
    </source>
</evidence>
<evidence type="ECO:0000256" key="2">
    <source>
        <dbReference type="SAM" id="SignalP"/>
    </source>
</evidence>
<dbReference type="RefSeq" id="WP_023577702.1">
    <property type="nucleotide sequence ID" value="NZ_FMTY01000020.1"/>
</dbReference>
<dbReference type="AlphaFoldDB" id="A0A1G4WAG3"/>
<feature type="transmembrane region" description="Helical" evidence="1">
    <location>
        <begin position="119"/>
        <end position="140"/>
    </location>
</feature>
<keyword evidence="1" id="KW-0472">Membrane</keyword>
<dbReference type="Proteomes" id="UP000182124">
    <property type="component" value="Unassembled WGS sequence"/>
</dbReference>
<accession>A0A1G4WAG3</accession>
<keyword evidence="2" id="KW-0732">Signal</keyword>
<evidence type="ECO:0000313" key="4">
    <source>
        <dbReference type="Proteomes" id="UP000182124"/>
    </source>
</evidence>
<evidence type="ECO:0000313" key="3">
    <source>
        <dbReference type="EMBL" id="SCX19411.1"/>
    </source>
</evidence>
<gene>
    <name evidence="3" type="ORF">SAMN02927925_02798</name>
</gene>
<reference evidence="3 4" key="1">
    <citation type="submission" date="2016-10" db="EMBL/GenBank/DDBJ databases">
        <authorList>
            <person name="de Groot N.N."/>
        </authorList>
    </citation>
    <scope>NUCLEOTIDE SEQUENCE [LARGE SCALE GENOMIC DNA]</scope>
    <source>
        <strain evidence="3 4">CGMCC 1.3801</strain>
    </source>
</reference>
<name>A0A1G4WAG3_9FLAO</name>
<keyword evidence="1" id="KW-0812">Transmembrane</keyword>
<feature type="transmembrane region" description="Helical" evidence="1">
    <location>
        <begin position="179"/>
        <end position="195"/>
    </location>
</feature>
<dbReference type="eggNOG" id="ENOG502ZYPY">
    <property type="taxonomic scope" value="Bacteria"/>
</dbReference>
<organism evidence="3 4">
    <name type="scientific">Flavobacterium saliperosum</name>
    <dbReference type="NCBI Taxonomy" id="329186"/>
    <lineage>
        <taxon>Bacteria</taxon>
        <taxon>Pseudomonadati</taxon>
        <taxon>Bacteroidota</taxon>
        <taxon>Flavobacteriia</taxon>
        <taxon>Flavobacteriales</taxon>
        <taxon>Flavobacteriaceae</taxon>
        <taxon>Flavobacterium</taxon>
    </lineage>
</organism>
<keyword evidence="1" id="KW-1133">Transmembrane helix</keyword>
<feature type="transmembrane region" description="Helical" evidence="1">
    <location>
        <begin position="147"/>
        <end position="167"/>
    </location>
</feature>
<dbReference type="EMBL" id="FMTY01000020">
    <property type="protein sequence ID" value="SCX19411.1"/>
    <property type="molecule type" value="Genomic_DNA"/>
</dbReference>
<sequence length="205" mass="23978">MKNSIRLKSLISISLLIFVFPFLQTCSDATIKKNICLESKELSPVVDSIHTANNLETNKNLYQEKKDNHTKENVQTNDSLKDKKSCLERARNDNTCNAYYLGFGNLNEFEFRYLSDKTFYIFLNFTIIILLTIFMLIISFRKKFKQIIIISSINLLLLIVATISLYLIEVIEDLNQIKYGYYLFVLNSLLIIFESRKELNKQTEK</sequence>